<comment type="caution">
    <text evidence="2">The sequence shown here is derived from an EMBL/GenBank/DDBJ whole genome shotgun (WGS) entry which is preliminary data.</text>
</comment>
<feature type="domain" description="Aminoglycoside phosphotransferase" evidence="1">
    <location>
        <begin position="74"/>
        <end position="306"/>
    </location>
</feature>
<dbReference type="InterPro" id="IPR051678">
    <property type="entry name" value="AGP_Transferase"/>
</dbReference>
<reference evidence="2 3" key="1">
    <citation type="submission" date="2018-10" db="EMBL/GenBank/DDBJ databases">
        <title>Fifty Aureobasidium pullulans genomes reveal a recombining polyextremotolerant generalist.</title>
        <authorList>
            <person name="Gostincar C."/>
            <person name="Turk M."/>
            <person name="Zajc J."/>
            <person name="Gunde-Cimerman N."/>
        </authorList>
    </citation>
    <scope>NUCLEOTIDE SEQUENCE [LARGE SCALE GENOMIC DNA]</scope>
    <source>
        <strain evidence="2 3">EXF-10751</strain>
    </source>
</reference>
<evidence type="ECO:0000259" key="1">
    <source>
        <dbReference type="Pfam" id="PF01636"/>
    </source>
</evidence>
<evidence type="ECO:0000313" key="2">
    <source>
        <dbReference type="EMBL" id="THW55079.1"/>
    </source>
</evidence>
<dbReference type="EMBL" id="QZAN01000209">
    <property type="protein sequence ID" value="THW55079.1"/>
    <property type="molecule type" value="Genomic_DNA"/>
</dbReference>
<evidence type="ECO:0000313" key="3">
    <source>
        <dbReference type="Proteomes" id="UP000310421"/>
    </source>
</evidence>
<dbReference type="InterPro" id="IPR011009">
    <property type="entry name" value="Kinase-like_dom_sf"/>
</dbReference>
<dbReference type="SUPFAM" id="SSF56112">
    <property type="entry name" value="Protein kinase-like (PK-like)"/>
    <property type="match status" value="1"/>
</dbReference>
<dbReference type="PANTHER" id="PTHR21310:SF15">
    <property type="entry name" value="AMINOGLYCOSIDE PHOSPHOTRANSFERASE DOMAIN-CONTAINING PROTEIN"/>
    <property type="match status" value="1"/>
</dbReference>
<sequence>MAMGTPRDHLPQSITENHVAALLESISSPTPKAIRQLKVTAAFHIIYIVNYAPSKLDSWLSSKGISTRQEYSPSELILRISGNHISKIKTNNEAAVLSWLRDNTKIPVPQVVAHDSSTNTSLGQEYILMTREPGESLSDVYDTLSSEQMDSILDQLIEIGAELHKHTWSHIGGLSLDESGAIIPGSVLEETFWFEPDIAALWPAGETYSSLNILGPFDSYVEYISAHMLKYKHAINIHQSLAFMQNVLPQLERFLTIINKQPMRTKLNNIPLRLAHKDLHFANILIDPATARITSVLDWEFAGVVPFTRWNPSRAFLWNAQESSTSKDEKIALMERYKRRCRERGYGYLIEDAEFTSKEQENMQTAATYLRVVVEVCPRGEGKESVVGWKETAVKAMAALGA</sequence>
<dbReference type="Gene3D" id="3.90.1200.10">
    <property type="match status" value="1"/>
</dbReference>
<dbReference type="Pfam" id="PF01636">
    <property type="entry name" value="APH"/>
    <property type="match status" value="1"/>
</dbReference>
<dbReference type="PANTHER" id="PTHR21310">
    <property type="entry name" value="AMINOGLYCOSIDE PHOSPHOTRANSFERASE-RELATED-RELATED"/>
    <property type="match status" value="1"/>
</dbReference>
<dbReference type="AlphaFoldDB" id="A0A4S8YKM3"/>
<name>A0A4S8YKM3_AURPU</name>
<dbReference type="Proteomes" id="UP000310421">
    <property type="component" value="Unassembled WGS sequence"/>
</dbReference>
<dbReference type="InterPro" id="IPR002575">
    <property type="entry name" value="Aminoglycoside_PTrfase"/>
</dbReference>
<protein>
    <recommendedName>
        <fullName evidence="1">Aminoglycoside phosphotransferase domain-containing protein</fullName>
    </recommendedName>
</protein>
<accession>A0A4S8YKM3</accession>
<proteinExistence type="predicted"/>
<organism evidence="2 3">
    <name type="scientific">Aureobasidium pullulans</name>
    <name type="common">Black yeast</name>
    <name type="synonym">Pullularia pullulans</name>
    <dbReference type="NCBI Taxonomy" id="5580"/>
    <lineage>
        <taxon>Eukaryota</taxon>
        <taxon>Fungi</taxon>
        <taxon>Dikarya</taxon>
        <taxon>Ascomycota</taxon>
        <taxon>Pezizomycotina</taxon>
        <taxon>Dothideomycetes</taxon>
        <taxon>Dothideomycetidae</taxon>
        <taxon>Dothideales</taxon>
        <taxon>Saccotheciaceae</taxon>
        <taxon>Aureobasidium</taxon>
    </lineage>
</organism>
<gene>
    <name evidence="2" type="ORF">D6D20_09756</name>
</gene>